<sequence>MTKANVNKIEIEYETFGDRSDKPLLLIMGLGDQMITWDKEFIKHLTDRGFFVIIFDNRDVGLSS</sequence>
<gene>
    <name evidence="1" type="ORF">LCGC14_3143700</name>
</gene>
<dbReference type="InterPro" id="IPR029058">
    <property type="entry name" value="AB_hydrolase_fold"/>
</dbReference>
<reference evidence="1" key="1">
    <citation type="journal article" date="2015" name="Nature">
        <title>Complex archaea that bridge the gap between prokaryotes and eukaryotes.</title>
        <authorList>
            <person name="Spang A."/>
            <person name="Saw J.H."/>
            <person name="Jorgensen S.L."/>
            <person name="Zaremba-Niedzwiedzka K."/>
            <person name="Martijn J."/>
            <person name="Lind A.E."/>
            <person name="van Eijk R."/>
            <person name="Schleper C."/>
            <person name="Guy L."/>
            <person name="Ettema T.J."/>
        </authorList>
    </citation>
    <scope>NUCLEOTIDE SEQUENCE</scope>
</reference>
<dbReference type="SUPFAM" id="SSF53474">
    <property type="entry name" value="alpha/beta-Hydrolases"/>
    <property type="match status" value="1"/>
</dbReference>
<protein>
    <recommendedName>
        <fullName evidence="2">AB hydrolase-1 domain-containing protein</fullName>
    </recommendedName>
</protein>
<evidence type="ECO:0008006" key="2">
    <source>
        <dbReference type="Google" id="ProtNLM"/>
    </source>
</evidence>
<comment type="caution">
    <text evidence="1">The sequence shown here is derived from an EMBL/GenBank/DDBJ whole genome shotgun (WGS) entry which is preliminary data.</text>
</comment>
<organism evidence="1">
    <name type="scientific">marine sediment metagenome</name>
    <dbReference type="NCBI Taxonomy" id="412755"/>
    <lineage>
        <taxon>unclassified sequences</taxon>
        <taxon>metagenomes</taxon>
        <taxon>ecological metagenomes</taxon>
    </lineage>
</organism>
<feature type="non-terminal residue" evidence="1">
    <location>
        <position position="64"/>
    </location>
</feature>
<name>A0A0F8VW26_9ZZZZ</name>
<dbReference type="Gene3D" id="3.40.50.1820">
    <property type="entry name" value="alpha/beta hydrolase"/>
    <property type="match status" value="1"/>
</dbReference>
<evidence type="ECO:0000313" key="1">
    <source>
        <dbReference type="EMBL" id="KKK48578.1"/>
    </source>
</evidence>
<proteinExistence type="predicted"/>
<accession>A0A0F8VW26</accession>
<dbReference type="EMBL" id="LAZR01068997">
    <property type="protein sequence ID" value="KKK48578.1"/>
    <property type="molecule type" value="Genomic_DNA"/>
</dbReference>
<dbReference type="AlphaFoldDB" id="A0A0F8VW26"/>